<dbReference type="PANTHER" id="PTHR43689">
    <property type="entry name" value="HYDROLASE"/>
    <property type="match status" value="1"/>
</dbReference>
<proteinExistence type="predicted"/>
<accession>A0ABS1SFH2</accession>
<evidence type="ECO:0000259" key="1">
    <source>
        <dbReference type="Pfam" id="PF12697"/>
    </source>
</evidence>
<dbReference type="InterPro" id="IPR000073">
    <property type="entry name" value="AB_hydrolase_1"/>
</dbReference>
<evidence type="ECO:0000313" key="3">
    <source>
        <dbReference type="Proteomes" id="UP001645859"/>
    </source>
</evidence>
<evidence type="ECO:0000313" key="2">
    <source>
        <dbReference type="EMBL" id="MBL3679220.1"/>
    </source>
</evidence>
<comment type="caution">
    <text evidence="2">The sequence shown here is derived from an EMBL/GenBank/DDBJ whole genome shotgun (WGS) entry which is preliminary data.</text>
</comment>
<dbReference type="Pfam" id="PF12697">
    <property type="entry name" value="Abhydrolase_6"/>
    <property type="match status" value="1"/>
</dbReference>
<gene>
    <name evidence="2" type="ORF">D3230_07895</name>
</gene>
<dbReference type="Gene3D" id="3.40.50.1820">
    <property type="entry name" value="alpha/beta hydrolase"/>
    <property type="match status" value="1"/>
</dbReference>
<sequence>MATSILETAIRGGIRTAASLSPALGARAAVPVLFLAAPPMPLGASSPLAAATERAADTTSLIVRGRPITSYAWGSGERSVLLLHGWRGRATQFAPLIAQLTAAGMRVVSFDAPAHGASPGRTTDLRDWVAAAGQLHDRDGGFDAIVGHSLGGLAALTAAREVAPTAAVAVVSAPTSPGRILTEFADELALPEPARPHLTRQFAARVNETHATLRDRYDAAAHPLPKSTRLLIIHDQEDRRIPDSEALRLHDAHGGRAQLMRTSGLGHSRILAAEPVVTALTEFAAARSEGNVSLDDPSGT</sequence>
<feature type="domain" description="AB hydrolase-1" evidence="1">
    <location>
        <begin position="80"/>
        <end position="277"/>
    </location>
</feature>
<keyword evidence="2" id="KW-0378">Hydrolase</keyword>
<protein>
    <submittedName>
        <fullName evidence="2">Alpha/beta hydrolase</fullName>
    </submittedName>
</protein>
<dbReference type="GO" id="GO:0016787">
    <property type="term" value="F:hydrolase activity"/>
    <property type="evidence" value="ECO:0007669"/>
    <property type="project" value="UniProtKB-KW"/>
</dbReference>
<dbReference type="PANTHER" id="PTHR43689:SF8">
    <property type="entry name" value="ALPHA_BETA-HYDROLASES SUPERFAMILY PROTEIN"/>
    <property type="match status" value="1"/>
</dbReference>
<dbReference type="SUPFAM" id="SSF53474">
    <property type="entry name" value="alpha/beta-Hydrolases"/>
    <property type="match status" value="1"/>
</dbReference>
<dbReference type="EMBL" id="QYAC01000003">
    <property type="protein sequence ID" value="MBL3679220.1"/>
    <property type="molecule type" value="Genomic_DNA"/>
</dbReference>
<keyword evidence="3" id="KW-1185">Reference proteome</keyword>
<dbReference type="Proteomes" id="UP001645859">
    <property type="component" value="Unassembled WGS sequence"/>
</dbReference>
<dbReference type="RefSeq" id="WP_202344470.1">
    <property type="nucleotide sequence ID" value="NZ_BAAAPI010000013.1"/>
</dbReference>
<organism evidence="2 3">
    <name type="scientific">Leucobacter chromiireducens subsp. solipictus</name>
    <dbReference type="NCBI Taxonomy" id="398235"/>
    <lineage>
        <taxon>Bacteria</taxon>
        <taxon>Bacillati</taxon>
        <taxon>Actinomycetota</taxon>
        <taxon>Actinomycetes</taxon>
        <taxon>Micrococcales</taxon>
        <taxon>Microbacteriaceae</taxon>
        <taxon>Leucobacter</taxon>
    </lineage>
</organism>
<dbReference type="InterPro" id="IPR029058">
    <property type="entry name" value="AB_hydrolase_fold"/>
</dbReference>
<name>A0ABS1SFH2_9MICO</name>
<reference evidence="2 3" key="1">
    <citation type="submission" date="2018-09" db="EMBL/GenBank/DDBJ databases">
        <title>Comparative genomics of Leucobacter spp.</title>
        <authorList>
            <person name="Reis A.C."/>
            <person name="Kolvenbach B.A."/>
            <person name="Corvini P.F.X."/>
            <person name="Nunes O.C."/>
        </authorList>
    </citation>
    <scope>NUCLEOTIDE SEQUENCE [LARGE SCALE GENOMIC DNA]</scope>
    <source>
        <strain evidence="2 3">TAN 31504</strain>
    </source>
</reference>